<reference evidence="2 3" key="1">
    <citation type="submission" date="2019-03" db="EMBL/GenBank/DDBJ databases">
        <title>First draft genome of Liparis tanakae, snailfish: a comprehensive survey of snailfish specific genes.</title>
        <authorList>
            <person name="Kim W."/>
            <person name="Song I."/>
            <person name="Jeong J.-H."/>
            <person name="Kim D."/>
            <person name="Kim S."/>
            <person name="Ryu S."/>
            <person name="Song J.Y."/>
            <person name="Lee S.K."/>
        </authorList>
    </citation>
    <scope>NUCLEOTIDE SEQUENCE [LARGE SCALE GENOMIC DNA]</scope>
    <source>
        <tissue evidence="2">Muscle</tissue>
    </source>
</reference>
<protein>
    <submittedName>
        <fullName evidence="2">Uncharacterized protein</fullName>
    </submittedName>
</protein>
<feature type="region of interest" description="Disordered" evidence="1">
    <location>
        <begin position="96"/>
        <end position="117"/>
    </location>
</feature>
<keyword evidence="3" id="KW-1185">Reference proteome</keyword>
<feature type="compositionally biased region" description="Polar residues" evidence="1">
    <location>
        <begin position="97"/>
        <end position="107"/>
    </location>
</feature>
<accession>A0A4Z2GDT2</accession>
<evidence type="ECO:0000313" key="2">
    <source>
        <dbReference type="EMBL" id="TNN50884.1"/>
    </source>
</evidence>
<sequence>MSLGRRRRDLRPGLFDCEGPMASGLPGDRCPEPRVTLAVSRVRWRRRMAGDGGVSGTSGILCSSGKSSASYLARASESRVEDLVAGATLRVLRRGASSFSRTTSGSCEESFDNRLHA</sequence>
<dbReference type="EMBL" id="SRLO01000602">
    <property type="protein sequence ID" value="TNN50884.1"/>
    <property type="molecule type" value="Genomic_DNA"/>
</dbReference>
<evidence type="ECO:0000256" key="1">
    <source>
        <dbReference type="SAM" id="MobiDB-lite"/>
    </source>
</evidence>
<evidence type="ECO:0000313" key="3">
    <source>
        <dbReference type="Proteomes" id="UP000314294"/>
    </source>
</evidence>
<dbReference type="AlphaFoldDB" id="A0A4Z2GDT2"/>
<organism evidence="2 3">
    <name type="scientific">Liparis tanakae</name>
    <name type="common">Tanaka's snailfish</name>
    <dbReference type="NCBI Taxonomy" id="230148"/>
    <lineage>
        <taxon>Eukaryota</taxon>
        <taxon>Metazoa</taxon>
        <taxon>Chordata</taxon>
        <taxon>Craniata</taxon>
        <taxon>Vertebrata</taxon>
        <taxon>Euteleostomi</taxon>
        <taxon>Actinopterygii</taxon>
        <taxon>Neopterygii</taxon>
        <taxon>Teleostei</taxon>
        <taxon>Neoteleostei</taxon>
        <taxon>Acanthomorphata</taxon>
        <taxon>Eupercaria</taxon>
        <taxon>Perciformes</taxon>
        <taxon>Cottioidei</taxon>
        <taxon>Cottales</taxon>
        <taxon>Liparidae</taxon>
        <taxon>Liparis</taxon>
    </lineage>
</organism>
<comment type="caution">
    <text evidence="2">The sequence shown here is derived from an EMBL/GenBank/DDBJ whole genome shotgun (WGS) entry which is preliminary data.</text>
</comment>
<gene>
    <name evidence="2" type="ORF">EYF80_038908</name>
</gene>
<proteinExistence type="predicted"/>
<name>A0A4Z2GDT2_9TELE</name>
<dbReference type="Proteomes" id="UP000314294">
    <property type="component" value="Unassembled WGS sequence"/>
</dbReference>